<organism evidence="2 3">
    <name type="scientific">Parnassius apollo</name>
    <name type="common">Apollo butterfly</name>
    <name type="synonym">Papilio apollo</name>
    <dbReference type="NCBI Taxonomy" id="110799"/>
    <lineage>
        <taxon>Eukaryota</taxon>
        <taxon>Metazoa</taxon>
        <taxon>Ecdysozoa</taxon>
        <taxon>Arthropoda</taxon>
        <taxon>Hexapoda</taxon>
        <taxon>Insecta</taxon>
        <taxon>Pterygota</taxon>
        <taxon>Neoptera</taxon>
        <taxon>Endopterygota</taxon>
        <taxon>Lepidoptera</taxon>
        <taxon>Glossata</taxon>
        <taxon>Ditrysia</taxon>
        <taxon>Papilionoidea</taxon>
        <taxon>Papilionidae</taxon>
        <taxon>Parnassiinae</taxon>
        <taxon>Parnassini</taxon>
        <taxon>Parnassius</taxon>
        <taxon>Parnassius</taxon>
    </lineage>
</organism>
<accession>A0A8S3X3M7</accession>
<gene>
    <name evidence="2" type="ORF">PAPOLLO_LOCUS13681</name>
</gene>
<dbReference type="Proteomes" id="UP000691718">
    <property type="component" value="Unassembled WGS sequence"/>
</dbReference>
<proteinExistence type="predicted"/>
<feature type="compositionally biased region" description="Low complexity" evidence="1">
    <location>
        <begin position="132"/>
        <end position="146"/>
    </location>
</feature>
<name>A0A8S3X3M7_PARAO</name>
<evidence type="ECO:0000313" key="3">
    <source>
        <dbReference type="Proteomes" id="UP000691718"/>
    </source>
</evidence>
<evidence type="ECO:0000313" key="2">
    <source>
        <dbReference type="EMBL" id="CAG5000237.1"/>
    </source>
</evidence>
<evidence type="ECO:0000256" key="1">
    <source>
        <dbReference type="SAM" id="MobiDB-lite"/>
    </source>
</evidence>
<protein>
    <submittedName>
        <fullName evidence="2">(apollo) hypothetical protein</fullName>
    </submittedName>
</protein>
<comment type="caution">
    <text evidence="2">The sequence shown here is derived from an EMBL/GenBank/DDBJ whole genome shotgun (WGS) entry which is preliminary data.</text>
</comment>
<sequence>MKLREFRLEVAKELCWCGPSIIKKRGRPSSFVSDMLDVRIKRKPKLNVPPKDVKTDGMEHFPIWSNIRKRWLTSNVIAEVLNDSEFDYSGDDTDKDPEFHPPEINQTIRDHAQSESSSSSEDEDDLVTSVASPTVSDNSDSPSTSSYLLRARGRARNISQAELWS</sequence>
<dbReference type="EMBL" id="CAJQZP010000945">
    <property type="protein sequence ID" value="CAG5000237.1"/>
    <property type="molecule type" value="Genomic_DNA"/>
</dbReference>
<dbReference type="OrthoDB" id="7444102at2759"/>
<reference evidence="2" key="1">
    <citation type="submission" date="2021-04" db="EMBL/GenBank/DDBJ databases">
        <authorList>
            <person name="Tunstrom K."/>
        </authorList>
    </citation>
    <scope>NUCLEOTIDE SEQUENCE</scope>
</reference>
<feature type="region of interest" description="Disordered" evidence="1">
    <location>
        <begin position="87"/>
        <end position="165"/>
    </location>
</feature>
<dbReference type="AlphaFoldDB" id="A0A8S3X3M7"/>
<keyword evidence="3" id="KW-1185">Reference proteome</keyword>